<evidence type="ECO:0000256" key="4">
    <source>
        <dbReference type="ARBA" id="ARBA00022475"/>
    </source>
</evidence>
<dbReference type="Gene3D" id="3.30.460.20">
    <property type="entry name" value="CorA soluble domain-like"/>
    <property type="match status" value="1"/>
</dbReference>
<dbReference type="InterPro" id="IPR045861">
    <property type="entry name" value="CorA_cytoplasmic_dom"/>
</dbReference>
<dbReference type="Gene3D" id="1.20.58.340">
    <property type="entry name" value="Magnesium transport protein CorA, transmembrane region"/>
    <property type="match status" value="2"/>
</dbReference>
<evidence type="ECO:0000256" key="1">
    <source>
        <dbReference type="ARBA" id="ARBA00004651"/>
    </source>
</evidence>
<evidence type="ECO:0000256" key="6">
    <source>
        <dbReference type="ARBA" id="ARBA00022989"/>
    </source>
</evidence>
<dbReference type="PANTHER" id="PTHR46494:SF1">
    <property type="entry name" value="CORA FAMILY METAL ION TRANSPORTER (EUROFUNG)"/>
    <property type="match status" value="1"/>
</dbReference>
<comment type="caution">
    <text evidence="9">The sequence shown here is derived from an EMBL/GenBank/DDBJ whole genome shotgun (WGS) entry which is preliminary data.</text>
</comment>
<dbReference type="RefSeq" id="WP_379952032.1">
    <property type="nucleotide sequence ID" value="NZ_JBHMAF010000196.1"/>
</dbReference>
<keyword evidence="10" id="KW-1185">Reference proteome</keyword>
<dbReference type="PANTHER" id="PTHR46494">
    <property type="entry name" value="CORA FAMILY METAL ION TRANSPORTER (EUROFUNG)"/>
    <property type="match status" value="1"/>
</dbReference>
<keyword evidence="8" id="KW-0460">Magnesium</keyword>
<name>A0ABV5WNU3_9BACI</name>
<comment type="similarity">
    <text evidence="2 8">Belongs to the CorA metal ion transporter (MIT) (TC 1.A.35) family.</text>
</comment>
<organism evidence="9 10">
    <name type="scientific">Ectobacillus funiculus</name>
    <dbReference type="NCBI Taxonomy" id="137993"/>
    <lineage>
        <taxon>Bacteria</taxon>
        <taxon>Bacillati</taxon>
        <taxon>Bacillota</taxon>
        <taxon>Bacilli</taxon>
        <taxon>Bacillales</taxon>
        <taxon>Bacillaceae</taxon>
        <taxon>Ectobacillus</taxon>
    </lineage>
</organism>
<accession>A0ABV5WNU3</accession>
<sequence length="316" mass="37759">MIRICAIYHTGEVVYDVTLEEARQKHVAWYWVDLSGPTEEEYTYVLRDTFHFHPLAIEDCLEYVQRPKVDFYEGYHFLVLHSLSRDDLDPREIDLFISENYVVSFHFHEDKALQRAWEKLSDRTRVQQSPLHLTHTIIDQMVDNYFSPVYFLEDRLNDIDDSLTRESAGDVLEEIFDIRADLSKLRRTIVPMRDLLYRILNSERFYNVSDHEIYFKDIHDHLLKLAEMIEMSRELTADIRDSCFSLNSNYMNAIMKTLTVFSTIFMPLTFIAGVYGMNFRFMPELGWRYGYYGCLLLMGAIFVVMMLWFRKKGWFK</sequence>
<comment type="subcellular location">
    <subcellularLocation>
        <location evidence="1">Cell membrane</location>
        <topology evidence="1">Multi-pass membrane protein</topology>
    </subcellularLocation>
    <subcellularLocation>
        <location evidence="8">Membrane</location>
        <topology evidence="8">Multi-pass membrane protein</topology>
    </subcellularLocation>
</comment>
<evidence type="ECO:0000256" key="2">
    <source>
        <dbReference type="ARBA" id="ARBA00009765"/>
    </source>
</evidence>
<keyword evidence="5 8" id="KW-0812">Transmembrane</keyword>
<protein>
    <recommendedName>
        <fullName evidence="8">Magnesium transport protein CorA</fullName>
    </recommendedName>
</protein>
<evidence type="ECO:0000313" key="10">
    <source>
        <dbReference type="Proteomes" id="UP001589609"/>
    </source>
</evidence>
<evidence type="ECO:0000313" key="9">
    <source>
        <dbReference type="EMBL" id="MFB9761990.1"/>
    </source>
</evidence>
<comment type="function">
    <text evidence="8">Mediates influx of magnesium ions.</text>
</comment>
<dbReference type="Pfam" id="PF01544">
    <property type="entry name" value="CorA"/>
    <property type="match status" value="1"/>
</dbReference>
<evidence type="ECO:0000256" key="5">
    <source>
        <dbReference type="ARBA" id="ARBA00022692"/>
    </source>
</evidence>
<dbReference type="EMBL" id="JBHMAF010000196">
    <property type="protein sequence ID" value="MFB9761990.1"/>
    <property type="molecule type" value="Genomic_DNA"/>
</dbReference>
<dbReference type="Proteomes" id="UP001589609">
    <property type="component" value="Unassembled WGS sequence"/>
</dbReference>
<keyword evidence="7 8" id="KW-0472">Membrane</keyword>
<proteinExistence type="inferred from homology"/>
<evidence type="ECO:0000256" key="3">
    <source>
        <dbReference type="ARBA" id="ARBA00022448"/>
    </source>
</evidence>
<dbReference type="SUPFAM" id="SSF143865">
    <property type="entry name" value="CorA soluble domain-like"/>
    <property type="match status" value="1"/>
</dbReference>
<reference evidence="9 10" key="1">
    <citation type="submission" date="2024-09" db="EMBL/GenBank/DDBJ databases">
        <authorList>
            <person name="Sun Q."/>
            <person name="Mori K."/>
        </authorList>
    </citation>
    <scope>NUCLEOTIDE SEQUENCE [LARGE SCALE GENOMIC DNA]</scope>
    <source>
        <strain evidence="9 10">JCM 11201</strain>
    </source>
</reference>
<gene>
    <name evidence="8 9" type="primary">corA</name>
    <name evidence="9" type="ORF">ACFFMS_27570</name>
</gene>
<dbReference type="SUPFAM" id="SSF144083">
    <property type="entry name" value="Magnesium transport protein CorA, transmembrane region"/>
    <property type="match status" value="1"/>
</dbReference>
<keyword evidence="4 8" id="KW-1003">Cell membrane</keyword>
<evidence type="ECO:0000256" key="7">
    <source>
        <dbReference type="ARBA" id="ARBA00023136"/>
    </source>
</evidence>
<dbReference type="CDD" id="cd12831">
    <property type="entry name" value="TmCorA-like_u2"/>
    <property type="match status" value="1"/>
</dbReference>
<feature type="transmembrane region" description="Helical" evidence="8">
    <location>
        <begin position="258"/>
        <end position="277"/>
    </location>
</feature>
<dbReference type="InterPro" id="IPR002523">
    <property type="entry name" value="MgTranspt_CorA/ZnTranspt_ZntB"/>
</dbReference>
<keyword evidence="6 8" id="KW-1133">Transmembrane helix</keyword>
<evidence type="ECO:0000256" key="8">
    <source>
        <dbReference type="RuleBase" id="RU362010"/>
    </source>
</evidence>
<keyword evidence="3 8" id="KW-0813">Transport</keyword>
<keyword evidence="8" id="KW-0406">Ion transport</keyword>
<dbReference type="InterPro" id="IPR004488">
    <property type="entry name" value="Mg/Co-transport_prot_CorA"/>
</dbReference>
<dbReference type="NCBIfam" id="TIGR00383">
    <property type="entry name" value="corA"/>
    <property type="match status" value="1"/>
</dbReference>
<feature type="transmembrane region" description="Helical" evidence="8">
    <location>
        <begin position="289"/>
        <end position="309"/>
    </location>
</feature>
<dbReference type="InterPro" id="IPR045863">
    <property type="entry name" value="CorA_TM1_TM2"/>
</dbReference>